<dbReference type="VEuPathDB" id="TriTrypDB:ADEAN_000407500"/>
<dbReference type="Pfam" id="PF09418">
    <property type="entry name" value="DUF2009"/>
    <property type="match status" value="1"/>
</dbReference>
<dbReference type="PANTHER" id="PTHR31560">
    <property type="entry name" value="UPF0652 PROTEIN C16A11.03C-RELATED"/>
    <property type="match status" value="1"/>
</dbReference>
<dbReference type="AlphaFoldDB" id="A0A7G2CD18"/>
<reference evidence="2 3" key="1">
    <citation type="submission" date="2020-08" db="EMBL/GenBank/DDBJ databases">
        <authorList>
            <person name="Newling K."/>
            <person name="Davey J."/>
            <person name="Forrester S."/>
        </authorList>
    </citation>
    <scope>NUCLEOTIDE SEQUENCE [LARGE SCALE GENOMIC DNA]</scope>
    <source>
        <strain evidence="3">Crithidia deanei Carvalho (ATCC PRA-265)</strain>
    </source>
</reference>
<dbReference type="InterPro" id="IPR057668">
    <property type="entry name" value="E2_Ub-conjug_enz_C"/>
</dbReference>
<name>A0A7G2CD18_9TRYP</name>
<proteinExistence type="predicted"/>
<dbReference type="EMBL" id="LR877151">
    <property type="protein sequence ID" value="CAD2216613.1"/>
    <property type="molecule type" value="Genomic_DNA"/>
</dbReference>
<evidence type="ECO:0000313" key="2">
    <source>
        <dbReference type="EMBL" id="CAD2216613.1"/>
    </source>
</evidence>
<dbReference type="InterPro" id="IPR018553">
    <property type="entry name" value="E2_Ub-conjug_enz"/>
</dbReference>
<dbReference type="OrthoDB" id="406045at2759"/>
<accession>A0A7G2CD18</accession>
<protein>
    <recommendedName>
        <fullName evidence="1">Non-canonical E2 ubiquitin-conjugating enzyme C-terminal domain-containing protein</fullName>
    </recommendedName>
</protein>
<dbReference type="PANTHER" id="PTHR31560:SF1">
    <property type="match status" value="1"/>
</dbReference>
<gene>
    <name evidence="2" type="ORF">ADEAN_000407500</name>
</gene>
<dbReference type="Proteomes" id="UP000515908">
    <property type="component" value="Chromosome 07"/>
</dbReference>
<feature type="domain" description="Non-canonical E2 ubiquitin-conjugating enzyme C-terminal" evidence="1">
    <location>
        <begin position="28"/>
        <end position="486"/>
    </location>
</feature>
<organism evidence="2 3">
    <name type="scientific">Angomonas deanei</name>
    <dbReference type="NCBI Taxonomy" id="59799"/>
    <lineage>
        <taxon>Eukaryota</taxon>
        <taxon>Discoba</taxon>
        <taxon>Euglenozoa</taxon>
        <taxon>Kinetoplastea</taxon>
        <taxon>Metakinetoplastina</taxon>
        <taxon>Trypanosomatida</taxon>
        <taxon>Trypanosomatidae</taxon>
        <taxon>Strigomonadinae</taxon>
        <taxon>Angomonas</taxon>
    </lineage>
</organism>
<evidence type="ECO:0000259" key="1">
    <source>
        <dbReference type="Pfam" id="PF09418"/>
    </source>
</evidence>
<evidence type="ECO:0000313" key="3">
    <source>
        <dbReference type="Proteomes" id="UP000515908"/>
    </source>
</evidence>
<sequence>MMFPFARKSKRLKFENEYELLVEPIENADHIPLRLTMKERKVQRLMRGVVLASNYTDKVDSQAALKKNRDNLIVREITNALTGLVVGCDVNKAAELLRDKEFASYENDICVAIETYRRYKIMNPDILRTDYVKFLYMIQDAVQSQNVREILGFSVATELVTVGSYCRRQHMEGLLEQPSLPLCITPVPFMKDKDTLNKCLRCKDQAVNELIRTAAESYRVKEEVAEVAVRSLNDANCFSNDNVKTTIKLLGLLKKYFSPNVCTSATDLSITEGSSGSRLTHEHSRQYYYVLQSLTLWKNICARMFALWTIAEEDMLNPNEKYELRSTGQGLQRVQRAPKLFAAVSKVLEVTKQELGEWVGSERIHLGDDQVPNAFHFIDKYGQVSRILIPILRTLEHIDKLEDGEAKYRHQRQYIKEVWGDAEGLKRAILCDFFKHGFDGSGGDNMDDAGSCIDGRLTSAWNWCSNIRTKPFYPFFLMARFSSFDGDLDI</sequence>
<keyword evidence="3" id="KW-1185">Reference proteome</keyword>